<keyword evidence="2" id="KW-1185">Reference proteome</keyword>
<dbReference type="PANTHER" id="PTHR35340">
    <property type="entry name" value="PQQ ENZYME REPEAT PROTEIN-RELATED"/>
    <property type="match status" value="1"/>
</dbReference>
<evidence type="ECO:0008006" key="3">
    <source>
        <dbReference type="Google" id="ProtNLM"/>
    </source>
</evidence>
<reference evidence="1 2" key="1">
    <citation type="submission" date="2020-04" db="EMBL/GenBank/DDBJ databases">
        <title>MicrobeNet Type strains.</title>
        <authorList>
            <person name="Nicholson A.C."/>
        </authorList>
    </citation>
    <scope>NUCLEOTIDE SEQUENCE [LARGE SCALE GENOMIC DNA]</scope>
    <source>
        <strain evidence="1 2">DSM 44956</strain>
    </source>
</reference>
<proteinExistence type="predicted"/>
<name>A0A7X6R4C0_9NOCA</name>
<gene>
    <name evidence="1" type="ORF">HGB38_18780</name>
</gene>
<dbReference type="Pfam" id="PF14269">
    <property type="entry name" value="Arylsulfotran_2"/>
    <property type="match status" value="1"/>
</dbReference>
<evidence type="ECO:0000313" key="2">
    <source>
        <dbReference type="Proteomes" id="UP000540698"/>
    </source>
</evidence>
<dbReference type="AlphaFoldDB" id="A0A7X6R4C0"/>
<dbReference type="EMBL" id="JAAXOS010000008">
    <property type="protein sequence ID" value="NKY28253.1"/>
    <property type="molecule type" value="Genomic_DNA"/>
</dbReference>
<dbReference type="PANTHER" id="PTHR35340:SF5">
    <property type="entry name" value="ASST-DOMAIN-CONTAINING PROTEIN"/>
    <property type="match status" value="1"/>
</dbReference>
<protein>
    <recommendedName>
        <fullName evidence="3">Aryl sulfotransferase</fullName>
    </recommendedName>
</protein>
<dbReference type="Proteomes" id="UP000540698">
    <property type="component" value="Unassembled WGS sequence"/>
</dbReference>
<sequence>MDFATTTSGSHFVFSPASSYPDPAAFLVDREGNVLHRWASRVEQPDEDTDPPSFLRGWNHVEVMDDGGLLALVPLHAVLRLDRSSQVLWCAPVAAHHDMYVGTDGAVHVLTEHRRAVRVDGSPWAVLDNAITLLAPDGTVLRSWSLYGILSTDPVIAGMIDSAQRHKRAAFLRSGRAVGDAARSAADLERIRNLLGDDDRTSLSRDDLALLRRLPDSPCDVLHANSIEMLESAPHGLWERGHWLVSVRELDLIAVLDLHAERVVWWWGPGELSGQHQPSALPSGNILVFDNGVRAGRSRAVEVNPVTGRIEWQYVATPPSSFFTAVAGGCEQLSGGNVLLTDAQAGRAFEITRSGELVWEWTVPQEYCPPRKSRATIYRFSAVAAAVPQRTAAGMATIREALG</sequence>
<dbReference type="SUPFAM" id="SSF50998">
    <property type="entry name" value="Quinoprotein alcohol dehydrogenase-like"/>
    <property type="match status" value="1"/>
</dbReference>
<dbReference type="RefSeq" id="WP_084498613.1">
    <property type="nucleotide sequence ID" value="NZ_JAAXOS010000008.1"/>
</dbReference>
<dbReference type="InterPro" id="IPR039535">
    <property type="entry name" value="ASST-like"/>
</dbReference>
<organism evidence="1 2">
    <name type="scientific">Nocardia gamkensis</name>
    <dbReference type="NCBI Taxonomy" id="352869"/>
    <lineage>
        <taxon>Bacteria</taxon>
        <taxon>Bacillati</taxon>
        <taxon>Actinomycetota</taxon>
        <taxon>Actinomycetes</taxon>
        <taxon>Mycobacteriales</taxon>
        <taxon>Nocardiaceae</taxon>
        <taxon>Nocardia</taxon>
    </lineage>
</organism>
<comment type="caution">
    <text evidence="1">The sequence shown here is derived from an EMBL/GenBank/DDBJ whole genome shotgun (WGS) entry which is preliminary data.</text>
</comment>
<dbReference type="InterPro" id="IPR011047">
    <property type="entry name" value="Quinoprotein_ADH-like_sf"/>
</dbReference>
<accession>A0A7X6R4C0</accession>
<evidence type="ECO:0000313" key="1">
    <source>
        <dbReference type="EMBL" id="NKY28253.1"/>
    </source>
</evidence>
<dbReference type="InterPro" id="IPR053143">
    <property type="entry name" value="Arylsulfate_ST"/>
</dbReference>